<dbReference type="GO" id="GO:0006801">
    <property type="term" value="P:superoxide metabolic process"/>
    <property type="evidence" value="ECO:0007669"/>
    <property type="project" value="InterPro"/>
</dbReference>
<dbReference type="HOGENOM" id="CLU_056632_8_2_9"/>
<comment type="similarity">
    <text evidence="1">Belongs to the Cu-Zn superoxide dismutase family.</text>
</comment>
<proteinExistence type="inferred from homology"/>
<protein>
    <submittedName>
        <fullName evidence="3">Superoxide dismutase copper/zinc binding protein</fullName>
    </submittedName>
</protein>
<dbReference type="InterPro" id="IPR001424">
    <property type="entry name" value="SOD_Cu_Zn_dom"/>
</dbReference>
<dbReference type="Pfam" id="PF00080">
    <property type="entry name" value="Sod_Cu"/>
    <property type="match status" value="1"/>
</dbReference>
<keyword evidence="4" id="KW-1185">Reference proteome</keyword>
<dbReference type="RefSeq" id="WP_013485962.1">
    <property type="nucleotide sequence ID" value="NC_014828.1"/>
</dbReference>
<dbReference type="Gene3D" id="2.60.40.200">
    <property type="entry name" value="Superoxide dismutase, copper/zinc binding domain"/>
    <property type="match status" value="1"/>
</dbReference>
<dbReference type="eggNOG" id="COG2032">
    <property type="taxonomic scope" value="Bacteria"/>
</dbReference>
<dbReference type="Proteomes" id="UP000001551">
    <property type="component" value="Chromosome"/>
</dbReference>
<feature type="domain" description="Superoxide dismutase copper/zinc binding" evidence="2">
    <location>
        <begin position="34"/>
        <end position="160"/>
    </location>
</feature>
<dbReference type="GO" id="GO:0005507">
    <property type="term" value="F:copper ion binding"/>
    <property type="evidence" value="ECO:0007669"/>
    <property type="project" value="InterPro"/>
</dbReference>
<dbReference type="KEGG" id="eha:Ethha_2097"/>
<evidence type="ECO:0000256" key="1">
    <source>
        <dbReference type="ARBA" id="ARBA00010457"/>
    </source>
</evidence>
<dbReference type="STRING" id="663278.Ethha_2097"/>
<organism evidence="3 4">
    <name type="scientific">Ethanoligenens harbinense (strain DSM 18485 / JCM 12961 / CGMCC 1.5033 / YUAN-3)</name>
    <dbReference type="NCBI Taxonomy" id="663278"/>
    <lineage>
        <taxon>Bacteria</taxon>
        <taxon>Bacillati</taxon>
        <taxon>Bacillota</taxon>
        <taxon>Clostridia</taxon>
        <taxon>Eubacteriales</taxon>
        <taxon>Oscillospiraceae</taxon>
        <taxon>Ethanoligenens</taxon>
    </lineage>
</organism>
<reference evidence="3 4" key="1">
    <citation type="submission" date="2010-12" db="EMBL/GenBank/DDBJ databases">
        <title>Complete sequence of Ethanoligenens harbinense YUAN-3.</title>
        <authorList>
            <person name="Lucas S."/>
            <person name="Copeland A."/>
            <person name="Lapidus A."/>
            <person name="Cheng J.-F."/>
            <person name="Bruce D."/>
            <person name="Goodwin L."/>
            <person name="Pitluck S."/>
            <person name="Chertkov O."/>
            <person name="Misra M."/>
            <person name="Detter J.C."/>
            <person name="Han C."/>
            <person name="Tapia R."/>
            <person name="Land M."/>
            <person name="Hauser L."/>
            <person name="Jeffries C."/>
            <person name="Kyrpides N."/>
            <person name="Ivanova N."/>
            <person name="Mikhailova N."/>
            <person name="Wang A."/>
            <person name="Mouttaki H."/>
            <person name="He Z."/>
            <person name="Zhou J."/>
            <person name="Hemme C.L."/>
            <person name="Woyke T."/>
        </authorList>
    </citation>
    <scope>NUCLEOTIDE SEQUENCE [LARGE SCALE GENOMIC DNA]</scope>
    <source>
        <strain evidence="4">DSM 18485 / JCM 12961 / CGMCC 1.5033 / YUAN-3</strain>
    </source>
</reference>
<name>E6U3L4_ETHHY</name>
<dbReference type="InterPro" id="IPR024134">
    <property type="entry name" value="SOD_Cu/Zn_/chaperone"/>
</dbReference>
<evidence type="ECO:0000313" key="4">
    <source>
        <dbReference type="Proteomes" id="UP000001551"/>
    </source>
</evidence>
<dbReference type="PANTHER" id="PTHR10003">
    <property type="entry name" value="SUPEROXIDE DISMUTASE CU-ZN -RELATED"/>
    <property type="match status" value="1"/>
</dbReference>
<dbReference type="EMBL" id="CP002400">
    <property type="protein sequence ID" value="ADU27614.1"/>
    <property type="molecule type" value="Genomic_DNA"/>
</dbReference>
<gene>
    <name evidence="3" type="ordered locus">Ethha_2097</name>
</gene>
<evidence type="ECO:0000259" key="2">
    <source>
        <dbReference type="Pfam" id="PF00080"/>
    </source>
</evidence>
<evidence type="ECO:0000313" key="3">
    <source>
        <dbReference type="EMBL" id="ADU27614.1"/>
    </source>
</evidence>
<dbReference type="AlphaFoldDB" id="E6U3L4"/>
<accession>E6U3L4</accession>
<dbReference type="InterPro" id="IPR036423">
    <property type="entry name" value="SOD-like_Cu/Zn_dom_sf"/>
</dbReference>
<sequence length="163" mass="17231">MDTYPYLEVQAAAPRLPDVAVAMVAGGPAYAGLRGRVQFTQRPGGVAVDAHIHGLPKTPTGFFAFHLHEGPCGNPGVNPADYFPQTGGHFNPGNTPHPFHAGDFPPLLETENGAAYLSFFTSRFTVRQVIGRSVVIHLNPDDFTTQPSGNAGPKIACGVIAAR</sequence>
<dbReference type="SUPFAM" id="SSF49329">
    <property type="entry name" value="Cu,Zn superoxide dismutase-like"/>
    <property type="match status" value="1"/>
</dbReference>